<feature type="region of interest" description="Disordered" evidence="4">
    <location>
        <begin position="70"/>
        <end position="137"/>
    </location>
</feature>
<dbReference type="EMBL" id="CAJVPS010000165">
    <property type="protein sequence ID" value="CAG8459993.1"/>
    <property type="molecule type" value="Genomic_DNA"/>
</dbReference>
<dbReference type="PANTHER" id="PTHR12669">
    <property type="entry name" value="EUKARYOTIC TRANSLATION INITIATION FACTOR 4E-BINDING PROTEIN"/>
    <property type="match status" value="1"/>
</dbReference>
<dbReference type="GO" id="GO:0005737">
    <property type="term" value="C:cytoplasm"/>
    <property type="evidence" value="ECO:0007669"/>
    <property type="project" value="TreeGrafter"/>
</dbReference>
<protein>
    <submittedName>
        <fullName evidence="5">14476_t:CDS:1</fullName>
    </submittedName>
</protein>
<feature type="compositionally biased region" description="Basic and acidic residues" evidence="4">
    <location>
        <begin position="120"/>
        <end position="130"/>
    </location>
</feature>
<evidence type="ECO:0000256" key="2">
    <source>
        <dbReference type="ARBA" id="ARBA00022845"/>
    </source>
</evidence>
<dbReference type="InterPro" id="IPR008606">
    <property type="entry name" value="EIF4EBP"/>
</dbReference>
<dbReference type="PANTHER" id="PTHR12669:SF12">
    <property type="entry name" value="EUKARYOTIC TRANSLATION INITIATION FACTOR 4E-BINDING PROTEIN"/>
    <property type="match status" value="1"/>
</dbReference>
<evidence type="ECO:0000313" key="6">
    <source>
        <dbReference type="Proteomes" id="UP000789508"/>
    </source>
</evidence>
<keyword evidence="6" id="KW-1185">Reference proteome</keyword>
<proteinExistence type="inferred from homology"/>
<evidence type="ECO:0000256" key="4">
    <source>
        <dbReference type="SAM" id="MobiDB-lite"/>
    </source>
</evidence>
<feature type="compositionally biased region" description="Polar residues" evidence="4">
    <location>
        <begin position="108"/>
        <end position="119"/>
    </location>
</feature>
<dbReference type="OrthoDB" id="19729at2759"/>
<feature type="compositionally biased region" description="Polar residues" evidence="4">
    <location>
        <begin position="72"/>
        <end position="88"/>
    </location>
</feature>
<evidence type="ECO:0000256" key="3">
    <source>
        <dbReference type="ARBA" id="ARBA00023193"/>
    </source>
</evidence>
<dbReference type="AlphaFoldDB" id="A0A9N8VSQ3"/>
<gene>
    <name evidence="5" type="ORF">ALEPTO_LOCUS1485</name>
</gene>
<keyword evidence="2" id="KW-0810">Translation regulation</keyword>
<organism evidence="5 6">
    <name type="scientific">Ambispora leptoticha</name>
    <dbReference type="NCBI Taxonomy" id="144679"/>
    <lineage>
        <taxon>Eukaryota</taxon>
        <taxon>Fungi</taxon>
        <taxon>Fungi incertae sedis</taxon>
        <taxon>Mucoromycota</taxon>
        <taxon>Glomeromycotina</taxon>
        <taxon>Glomeromycetes</taxon>
        <taxon>Archaeosporales</taxon>
        <taxon>Ambisporaceae</taxon>
        <taxon>Ambispora</taxon>
    </lineage>
</organism>
<comment type="similarity">
    <text evidence="1">Belongs to the eIF4E-binding protein family.</text>
</comment>
<evidence type="ECO:0000256" key="1">
    <source>
        <dbReference type="ARBA" id="ARBA00005480"/>
    </source>
</evidence>
<dbReference type="Pfam" id="PF05456">
    <property type="entry name" value="eIF_4EBP"/>
    <property type="match status" value="1"/>
</dbReference>
<dbReference type="Proteomes" id="UP000789508">
    <property type="component" value="Unassembled WGS sequence"/>
</dbReference>
<dbReference type="GO" id="GO:0008190">
    <property type="term" value="F:eukaryotic initiation factor 4E binding"/>
    <property type="evidence" value="ECO:0007669"/>
    <property type="project" value="InterPro"/>
</dbReference>
<accession>A0A9N8VSQ3</accession>
<name>A0A9N8VSQ3_9GLOM</name>
<evidence type="ECO:0000313" key="5">
    <source>
        <dbReference type="EMBL" id="CAG8459993.1"/>
    </source>
</evidence>
<reference evidence="5" key="1">
    <citation type="submission" date="2021-06" db="EMBL/GenBank/DDBJ databases">
        <authorList>
            <person name="Kallberg Y."/>
            <person name="Tangrot J."/>
            <person name="Rosling A."/>
        </authorList>
    </citation>
    <scope>NUCLEOTIDE SEQUENCE</scope>
    <source>
        <strain evidence="5">FL130A</strain>
    </source>
</reference>
<dbReference type="GO" id="GO:0045947">
    <property type="term" value="P:negative regulation of translational initiation"/>
    <property type="evidence" value="ECO:0007669"/>
    <property type="project" value="InterPro"/>
</dbReference>
<comment type="caution">
    <text evidence="5">The sequence shown here is derived from an EMBL/GenBank/DDBJ whole genome shotgun (WGS) entry which is preliminary data.</text>
</comment>
<sequence>MSTTARDIPAIKRAEPGVPHPTHFSTTPAGTIYSNTPGGTRIVYDRSTLLNLANSPLAKTPPSNLAFIPGVTKTNPQHAAHNSSSATAQVEGHLAPPQPALPGLQQQIESDTNSDNQPAKTEEGHAHEPNMFEMDME</sequence>
<keyword evidence="3" id="KW-0652">Protein synthesis inhibitor</keyword>